<feature type="domain" description="Neurotransmitter-gated ion-channel ligand-binding" evidence="2">
    <location>
        <begin position="36"/>
        <end position="74"/>
    </location>
</feature>
<feature type="signal peptide" evidence="1">
    <location>
        <begin position="1"/>
        <end position="20"/>
    </location>
</feature>
<dbReference type="InterPro" id="IPR006202">
    <property type="entry name" value="Neur_chan_lig-bd"/>
</dbReference>
<organism evidence="3 4">
    <name type="scientific">Ataeniobius toweri</name>
    <dbReference type="NCBI Taxonomy" id="208326"/>
    <lineage>
        <taxon>Eukaryota</taxon>
        <taxon>Metazoa</taxon>
        <taxon>Chordata</taxon>
        <taxon>Craniata</taxon>
        <taxon>Vertebrata</taxon>
        <taxon>Euteleostomi</taxon>
        <taxon>Actinopterygii</taxon>
        <taxon>Neopterygii</taxon>
        <taxon>Teleostei</taxon>
        <taxon>Neoteleostei</taxon>
        <taxon>Acanthomorphata</taxon>
        <taxon>Ovalentaria</taxon>
        <taxon>Atherinomorphae</taxon>
        <taxon>Cyprinodontiformes</taxon>
        <taxon>Goodeidae</taxon>
        <taxon>Ataeniobius</taxon>
    </lineage>
</organism>
<evidence type="ECO:0000313" key="3">
    <source>
        <dbReference type="EMBL" id="MED6255753.1"/>
    </source>
</evidence>
<dbReference type="InterPro" id="IPR036734">
    <property type="entry name" value="Neur_chan_lig-bd_sf"/>
</dbReference>
<evidence type="ECO:0000259" key="2">
    <source>
        <dbReference type="Pfam" id="PF02931"/>
    </source>
</evidence>
<feature type="chain" id="PRO_5045412473" description="Neurotransmitter-gated ion-channel ligand-binding domain-containing protein" evidence="1">
    <location>
        <begin position="21"/>
        <end position="76"/>
    </location>
</feature>
<keyword evidence="1" id="KW-0732">Signal</keyword>
<dbReference type="Gene3D" id="2.70.170.10">
    <property type="entry name" value="Neurotransmitter-gated ion-channel ligand-binding domain"/>
    <property type="match status" value="1"/>
</dbReference>
<sequence>MKLAVLLLLLPLMMCPLCRGAASSPSTFISLAEMEDALLKNLFQGYQRWVRPIQRANDTVKVRFGLKISQLVDVVR</sequence>
<gene>
    <name evidence="3" type="ORF">ATANTOWER_014497</name>
</gene>
<dbReference type="Proteomes" id="UP001345963">
    <property type="component" value="Unassembled WGS sequence"/>
</dbReference>
<name>A0ABU7BYT1_9TELE</name>
<evidence type="ECO:0000313" key="4">
    <source>
        <dbReference type="Proteomes" id="UP001345963"/>
    </source>
</evidence>
<reference evidence="3 4" key="1">
    <citation type="submission" date="2021-07" db="EMBL/GenBank/DDBJ databases">
        <authorList>
            <person name="Palmer J.M."/>
        </authorList>
    </citation>
    <scope>NUCLEOTIDE SEQUENCE [LARGE SCALE GENOMIC DNA]</scope>
    <source>
        <strain evidence="3 4">AT_MEX2019</strain>
        <tissue evidence="3">Muscle</tissue>
    </source>
</reference>
<dbReference type="Pfam" id="PF02931">
    <property type="entry name" value="Neur_chan_LBD"/>
    <property type="match status" value="1"/>
</dbReference>
<evidence type="ECO:0000256" key="1">
    <source>
        <dbReference type="SAM" id="SignalP"/>
    </source>
</evidence>
<dbReference type="EMBL" id="JAHUTI010071861">
    <property type="protein sequence ID" value="MED6255753.1"/>
    <property type="molecule type" value="Genomic_DNA"/>
</dbReference>
<proteinExistence type="predicted"/>
<comment type="caution">
    <text evidence="3">The sequence shown here is derived from an EMBL/GenBank/DDBJ whole genome shotgun (WGS) entry which is preliminary data.</text>
</comment>
<protein>
    <recommendedName>
        <fullName evidence="2">Neurotransmitter-gated ion-channel ligand-binding domain-containing protein</fullName>
    </recommendedName>
</protein>
<keyword evidence="4" id="KW-1185">Reference proteome</keyword>
<dbReference type="SUPFAM" id="SSF63712">
    <property type="entry name" value="Nicotinic receptor ligand binding domain-like"/>
    <property type="match status" value="1"/>
</dbReference>
<accession>A0ABU7BYT1</accession>